<keyword evidence="9" id="KW-0808">Transferase</keyword>
<feature type="transmembrane region" description="Helical" evidence="7">
    <location>
        <begin position="141"/>
        <end position="158"/>
    </location>
</feature>
<dbReference type="PANTHER" id="PTHR40074:SF2">
    <property type="entry name" value="O-ACETYLTRANSFERASE WECH"/>
    <property type="match status" value="1"/>
</dbReference>
<evidence type="ECO:0000313" key="9">
    <source>
        <dbReference type="EMBL" id="MQN89656.1"/>
    </source>
</evidence>
<dbReference type="PANTHER" id="PTHR40074">
    <property type="entry name" value="O-ACETYLTRANSFERASE WECH"/>
    <property type="match status" value="1"/>
</dbReference>
<feature type="transmembrane region" description="Helical" evidence="7">
    <location>
        <begin position="256"/>
        <end position="274"/>
    </location>
</feature>
<evidence type="ECO:0000259" key="8">
    <source>
        <dbReference type="Pfam" id="PF01757"/>
    </source>
</evidence>
<dbReference type="RefSeq" id="WP_153133737.1">
    <property type="nucleotide sequence ID" value="NZ_VZBQ01000087.1"/>
</dbReference>
<gene>
    <name evidence="9" type="ORF">F7D59_07290</name>
</gene>
<feature type="transmembrane region" description="Helical" evidence="7">
    <location>
        <begin position="294"/>
        <end position="311"/>
    </location>
</feature>
<feature type="transmembrane region" description="Helical" evidence="7">
    <location>
        <begin position="12"/>
        <end position="31"/>
    </location>
</feature>
<name>A0AA90V4J6_9BACT</name>
<dbReference type="EMBL" id="VZBQ01000087">
    <property type="protein sequence ID" value="MQN89656.1"/>
    <property type="molecule type" value="Genomic_DNA"/>
</dbReference>
<keyword evidence="9" id="KW-0012">Acyltransferase</keyword>
<proteinExistence type="inferred from homology"/>
<reference evidence="10" key="1">
    <citation type="submission" date="2019-09" db="EMBL/GenBank/DDBJ databases">
        <title>Distinct polysaccharide growth profiles of human intestinal Prevotella copri isolates.</title>
        <authorList>
            <person name="Fehlner-Peach H."/>
            <person name="Magnabosco C."/>
            <person name="Raghavan V."/>
            <person name="Scher J.U."/>
            <person name="Tett A."/>
            <person name="Cox L.M."/>
            <person name="Gottsegen C."/>
            <person name="Watters A."/>
            <person name="Wiltshire- Gordon J.D."/>
            <person name="Segata N."/>
            <person name="Bonneau R."/>
            <person name="Littman D.R."/>
        </authorList>
    </citation>
    <scope>NUCLEOTIDE SEQUENCE [LARGE SCALE GENOMIC DNA]</scope>
    <source>
        <strain evidence="10">iP54</strain>
    </source>
</reference>
<dbReference type="GO" id="GO:0009246">
    <property type="term" value="P:enterobacterial common antigen biosynthetic process"/>
    <property type="evidence" value="ECO:0007669"/>
    <property type="project" value="TreeGrafter"/>
</dbReference>
<feature type="transmembrane region" description="Helical" evidence="7">
    <location>
        <begin position="197"/>
        <end position="219"/>
    </location>
</feature>
<accession>A0AA90V4J6</accession>
<feature type="transmembrane region" description="Helical" evidence="7">
    <location>
        <begin position="43"/>
        <end position="63"/>
    </location>
</feature>
<dbReference type="GO" id="GO:0016413">
    <property type="term" value="F:O-acetyltransferase activity"/>
    <property type="evidence" value="ECO:0007669"/>
    <property type="project" value="TreeGrafter"/>
</dbReference>
<comment type="similarity">
    <text evidence="2">Belongs to the acyltransferase 3 family.</text>
</comment>
<dbReference type="InterPro" id="IPR002656">
    <property type="entry name" value="Acyl_transf_3_dom"/>
</dbReference>
<feature type="transmembrane region" description="Helical" evidence="7">
    <location>
        <begin position="70"/>
        <end position="91"/>
    </location>
</feature>
<evidence type="ECO:0000256" key="2">
    <source>
        <dbReference type="ARBA" id="ARBA00007400"/>
    </source>
</evidence>
<comment type="caution">
    <text evidence="9">The sequence shown here is derived from an EMBL/GenBank/DDBJ whole genome shotgun (WGS) entry which is preliminary data.</text>
</comment>
<evidence type="ECO:0000256" key="7">
    <source>
        <dbReference type="SAM" id="Phobius"/>
    </source>
</evidence>
<dbReference type="Pfam" id="PF01757">
    <property type="entry name" value="Acyl_transf_3"/>
    <property type="match status" value="1"/>
</dbReference>
<evidence type="ECO:0000256" key="5">
    <source>
        <dbReference type="ARBA" id="ARBA00022989"/>
    </source>
</evidence>
<evidence type="ECO:0000256" key="4">
    <source>
        <dbReference type="ARBA" id="ARBA00022692"/>
    </source>
</evidence>
<organism evidence="9 10">
    <name type="scientific">Segatella copri</name>
    <dbReference type="NCBI Taxonomy" id="165179"/>
    <lineage>
        <taxon>Bacteria</taxon>
        <taxon>Pseudomonadati</taxon>
        <taxon>Bacteroidota</taxon>
        <taxon>Bacteroidia</taxon>
        <taxon>Bacteroidales</taxon>
        <taxon>Prevotellaceae</taxon>
        <taxon>Segatella</taxon>
    </lineage>
</organism>
<keyword evidence="4 7" id="KW-0812">Transmembrane</keyword>
<protein>
    <submittedName>
        <fullName evidence="9">Acyltransferase</fullName>
    </submittedName>
</protein>
<evidence type="ECO:0000256" key="6">
    <source>
        <dbReference type="ARBA" id="ARBA00023136"/>
    </source>
</evidence>
<evidence type="ECO:0000256" key="3">
    <source>
        <dbReference type="ARBA" id="ARBA00022475"/>
    </source>
</evidence>
<comment type="subcellular location">
    <subcellularLocation>
        <location evidence="1">Cell membrane</location>
        <topology evidence="1">Multi-pass membrane protein</topology>
    </subcellularLocation>
</comment>
<dbReference type="AlphaFoldDB" id="A0AA90V4J6"/>
<keyword evidence="6 7" id="KW-0472">Membrane</keyword>
<feature type="domain" description="Acyltransferase 3" evidence="8">
    <location>
        <begin position="6"/>
        <end position="307"/>
    </location>
</feature>
<dbReference type="Proteomes" id="UP000420635">
    <property type="component" value="Unassembled WGS sequence"/>
</dbReference>
<evidence type="ECO:0000256" key="1">
    <source>
        <dbReference type="ARBA" id="ARBA00004651"/>
    </source>
</evidence>
<evidence type="ECO:0000313" key="10">
    <source>
        <dbReference type="Proteomes" id="UP000420635"/>
    </source>
</evidence>
<feature type="transmembrane region" description="Helical" evidence="7">
    <location>
        <begin position="231"/>
        <end position="247"/>
    </location>
</feature>
<keyword evidence="5 7" id="KW-1133">Transmembrane helix</keyword>
<keyword evidence="3" id="KW-1003">Cell membrane</keyword>
<sequence>MKKTRNASFELLRIICMFMIVYYHLFVKIDYISVIQSPVYSTILYPLHIAVVCFVLISGYFRIKLSCHKLLNFLIQVLFYNVLAYGIYVFLSGEFTIKDFLFSFLPFSHNQDLWFVRTYLMLMLISPILNKYLDSTPPEKISMMFTILIFISMYLGTFGNDPSLKEGKNITNFMTIYFLGNEFRYKRLVPNISKKNILLILILFNFFFVSVVYFGYGTIFVSKLRIISWDYNSPLLIFNAGLFFLLFEKISFSSSVVLKIATSVFPIYLIHSNLQIQRFLWPSLQKLSDSDPLWIKYTFISIMIMMVYIALDKLFAPIYNAIAKNIYRLFEKYSFCKII</sequence>
<dbReference type="GO" id="GO:0005886">
    <property type="term" value="C:plasma membrane"/>
    <property type="evidence" value="ECO:0007669"/>
    <property type="project" value="UniProtKB-SubCell"/>
</dbReference>